<evidence type="ECO:0000256" key="5">
    <source>
        <dbReference type="ARBA" id="ARBA00023136"/>
    </source>
</evidence>
<keyword evidence="4 6" id="KW-1133">Transmembrane helix</keyword>
<proteinExistence type="inferred from homology"/>
<dbReference type="GO" id="GO:0046839">
    <property type="term" value="P:phospholipid dephosphorylation"/>
    <property type="evidence" value="ECO:0007669"/>
    <property type="project" value="TreeGrafter"/>
</dbReference>
<dbReference type="PANTHER" id="PTHR10165">
    <property type="entry name" value="LIPID PHOSPHATE PHOSPHATASE"/>
    <property type="match status" value="1"/>
</dbReference>
<keyword evidence="3 6" id="KW-0812">Transmembrane</keyword>
<evidence type="ECO:0000256" key="2">
    <source>
        <dbReference type="ARBA" id="ARBA00008816"/>
    </source>
</evidence>
<accession>A0AAJ7WTU5</accession>
<feature type="transmembrane region" description="Helical" evidence="6">
    <location>
        <begin position="199"/>
        <end position="217"/>
    </location>
</feature>
<protein>
    <submittedName>
        <fullName evidence="9">Phospholipid phosphatase 3-like</fullName>
    </submittedName>
</protein>
<organism evidence="8 9">
    <name type="scientific">Petromyzon marinus</name>
    <name type="common">Sea lamprey</name>
    <dbReference type="NCBI Taxonomy" id="7757"/>
    <lineage>
        <taxon>Eukaryota</taxon>
        <taxon>Metazoa</taxon>
        <taxon>Chordata</taxon>
        <taxon>Craniata</taxon>
        <taxon>Vertebrata</taxon>
        <taxon>Cyclostomata</taxon>
        <taxon>Hyperoartia</taxon>
        <taxon>Petromyzontiformes</taxon>
        <taxon>Petromyzontidae</taxon>
        <taxon>Petromyzon</taxon>
    </lineage>
</organism>
<feature type="transmembrane region" description="Helical" evidence="6">
    <location>
        <begin position="260"/>
        <end position="282"/>
    </location>
</feature>
<dbReference type="AlphaFoldDB" id="A0AAJ7WTU5"/>
<feature type="transmembrane region" description="Helical" evidence="6">
    <location>
        <begin position="229"/>
        <end position="248"/>
    </location>
</feature>
<evidence type="ECO:0000256" key="4">
    <source>
        <dbReference type="ARBA" id="ARBA00022989"/>
    </source>
</evidence>
<keyword evidence="8" id="KW-1185">Reference proteome</keyword>
<evidence type="ECO:0000256" key="1">
    <source>
        <dbReference type="ARBA" id="ARBA00004141"/>
    </source>
</evidence>
<dbReference type="Gene3D" id="1.20.144.10">
    <property type="entry name" value="Phosphatidic acid phosphatase type 2/haloperoxidase"/>
    <property type="match status" value="1"/>
</dbReference>
<feature type="transmembrane region" description="Helical" evidence="6">
    <location>
        <begin position="62"/>
        <end position="81"/>
    </location>
</feature>
<name>A0AAJ7WTU5_PETMA</name>
<dbReference type="PANTHER" id="PTHR10165:SF103">
    <property type="entry name" value="PHOSPHOLIPID PHOSPHATASE HOMOLOG 1.2 HOMOLOG"/>
    <property type="match status" value="1"/>
</dbReference>
<dbReference type="SUPFAM" id="SSF48317">
    <property type="entry name" value="Acid phosphatase/Vanadium-dependent haloperoxidase"/>
    <property type="match status" value="1"/>
</dbReference>
<evidence type="ECO:0000313" key="9">
    <source>
        <dbReference type="RefSeq" id="XP_032809587.1"/>
    </source>
</evidence>
<comment type="subcellular location">
    <subcellularLocation>
        <location evidence="1">Membrane</location>
        <topology evidence="1">Multi-pass membrane protein</topology>
    </subcellularLocation>
</comment>
<reference evidence="9" key="1">
    <citation type="submission" date="2025-08" db="UniProtKB">
        <authorList>
            <consortium name="RefSeq"/>
        </authorList>
    </citation>
    <scope>IDENTIFICATION</scope>
    <source>
        <tissue evidence="9">Sperm</tissue>
    </source>
</reference>
<gene>
    <name evidence="9" type="primary">LOC116942108</name>
</gene>
<sequence length="309" mass="32989">MVSKMTLARTAATICADVFCIFLAFLPVAVLYLSGAAPFQRGFFCDDATIAYPYRDSTISSGTLMAVGFSLALLSIAWGEFVSVRYGGDRPCSSSSSSSAASAIAGPPAIAGGPLRDPLAAALYARIGSFLLGAALSQALTETAKFSIGRLRPHFLDVCRPNATALWGECGARVGGPNYVQVEVCTGELHVIREARKSFYSGHASFSMYTMIFLALYVHARLRWRTARLLRPLLQAALLLCAVYVGLSRVADNMHHWGDVLVGFLQGAAVAAFVVFYVSGLFRRHGVATSASPDGLKSDTNLQRISNNA</sequence>
<dbReference type="GO" id="GO:0006644">
    <property type="term" value="P:phospholipid metabolic process"/>
    <property type="evidence" value="ECO:0007669"/>
    <property type="project" value="InterPro"/>
</dbReference>
<evidence type="ECO:0000259" key="7">
    <source>
        <dbReference type="SMART" id="SM00014"/>
    </source>
</evidence>
<dbReference type="Proteomes" id="UP001318040">
    <property type="component" value="Chromosome 1"/>
</dbReference>
<dbReference type="RefSeq" id="XP_032809587.1">
    <property type="nucleotide sequence ID" value="XM_032953696.1"/>
</dbReference>
<dbReference type="InterPro" id="IPR043216">
    <property type="entry name" value="PAP-like"/>
</dbReference>
<evidence type="ECO:0000256" key="6">
    <source>
        <dbReference type="SAM" id="Phobius"/>
    </source>
</evidence>
<dbReference type="CDD" id="cd03384">
    <property type="entry name" value="PAP2_wunen"/>
    <property type="match status" value="1"/>
</dbReference>
<evidence type="ECO:0000256" key="3">
    <source>
        <dbReference type="ARBA" id="ARBA00022692"/>
    </source>
</evidence>
<dbReference type="InterPro" id="IPR036938">
    <property type="entry name" value="PAP2/HPO_sf"/>
</dbReference>
<feature type="transmembrane region" description="Helical" evidence="6">
    <location>
        <begin position="12"/>
        <end position="33"/>
    </location>
</feature>
<dbReference type="InterPro" id="IPR000326">
    <property type="entry name" value="PAP2/HPO"/>
</dbReference>
<comment type="similarity">
    <text evidence="2">Belongs to the PA-phosphatase related phosphoesterase family.</text>
</comment>
<dbReference type="SMART" id="SM00014">
    <property type="entry name" value="acidPPc"/>
    <property type="match status" value="1"/>
</dbReference>
<feature type="domain" description="Phosphatidic acid phosphatase type 2/haloperoxidase" evidence="7">
    <location>
        <begin position="127"/>
        <end position="275"/>
    </location>
</feature>
<dbReference type="GO" id="GO:0008195">
    <property type="term" value="F:phosphatidate phosphatase activity"/>
    <property type="evidence" value="ECO:0007669"/>
    <property type="project" value="TreeGrafter"/>
</dbReference>
<dbReference type="KEGG" id="pmrn:116942108"/>
<dbReference type="GO" id="GO:0007165">
    <property type="term" value="P:signal transduction"/>
    <property type="evidence" value="ECO:0007669"/>
    <property type="project" value="TreeGrafter"/>
</dbReference>
<dbReference type="GO" id="GO:0005886">
    <property type="term" value="C:plasma membrane"/>
    <property type="evidence" value="ECO:0007669"/>
    <property type="project" value="TreeGrafter"/>
</dbReference>
<keyword evidence="5 6" id="KW-0472">Membrane</keyword>
<evidence type="ECO:0000313" key="8">
    <source>
        <dbReference type="Proteomes" id="UP001318040"/>
    </source>
</evidence>
<dbReference type="Pfam" id="PF01569">
    <property type="entry name" value="PAP2"/>
    <property type="match status" value="1"/>
</dbReference>